<proteinExistence type="predicted"/>
<keyword evidence="3" id="KW-0408">Iron</keyword>
<keyword evidence="4" id="KW-0411">Iron-sulfur</keyword>
<name>A0ABP7IPH5_9ACTN</name>
<dbReference type="PROSITE" id="PS51296">
    <property type="entry name" value="RIESKE"/>
    <property type="match status" value="1"/>
</dbReference>
<dbReference type="InterPro" id="IPR006076">
    <property type="entry name" value="FAD-dep_OxRdtase"/>
</dbReference>
<reference evidence="7" key="1">
    <citation type="journal article" date="2019" name="Int. J. Syst. Evol. Microbiol.">
        <title>The Global Catalogue of Microorganisms (GCM) 10K type strain sequencing project: providing services to taxonomists for standard genome sequencing and annotation.</title>
        <authorList>
            <consortium name="The Broad Institute Genomics Platform"/>
            <consortium name="The Broad Institute Genome Sequencing Center for Infectious Disease"/>
            <person name="Wu L."/>
            <person name="Ma J."/>
        </authorList>
    </citation>
    <scope>NUCLEOTIDE SEQUENCE [LARGE SCALE GENOMIC DNA]</scope>
    <source>
        <strain evidence="7">JCM 16953</strain>
    </source>
</reference>
<evidence type="ECO:0000259" key="5">
    <source>
        <dbReference type="PROSITE" id="PS51296"/>
    </source>
</evidence>
<evidence type="ECO:0000256" key="2">
    <source>
        <dbReference type="ARBA" id="ARBA00022723"/>
    </source>
</evidence>
<dbReference type="Proteomes" id="UP001501821">
    <property type="component" value="Unassembled WGS sequence"/>
</dbReference>
<evidence type="ECO:0000256" key="3">
    <source>
        <dbReference type="ARBA" id="ARBA00023004"/>
    </source>
</evidence>
<dbReference type="Gene3D" id="3.30.9.10">
    <property type="entry name" value="D-Amino Acid Oxidase, subunit A, domain 2"/>
    <property type="match status" value="1"/>
</dbReference>
<comment type="caution">
    <text evidence="6">The sequence shown here is derived from an EMBL/GenBank/DDBJ whole genome shotgun (WGS) entry which is preliminary data.</text>
</comment>
<keyword evidence="1" id="KW-0001">2Fe-2S</keyword>
<evidence type="ECO:0000313" key="6">
    <source>
        <dbReference type="EMBL" id="GAA3823692.1"/>
    </source>
</evidence>
<evidence type="ECO:0000256" key="4">
    <source>
        <dbReference type="ARBA" id="ARBA00023014"/>
    </source>
</evidence>
<dbReference type="PANTHER" id="PTHR13847:SF274">
    <property type="entry name" value="RIESKE 2FE-2S IRON-SULFUR PROTEIN YHFW-RELATED"/>
    <property type="match status" value="1"/>
</dbReference>
<dbReference type="SUPFAM" id="SSF50022">
    <property type="entry name" value="ISP domain"/>
    <property type="match status" value="1"/>
</dbReference>
<dbReference type="Gene3D" id="3.50.50.60">
    <property type="entry name" value="FAD/NAD(P)-binding domain"/>
    <property type="match status" value="1"/>
</dbReference>
<evidence type="ECO:0000313" key="7">
    <source>
        <dbReference type="Proteomes" id="UP001501821"/>
    </source>
</evidence>
<dbReference type="InterPro" id="IPR036188">
    <property type="entry name" value="FAD/NAD-bd_sf"/>
</dbReference>
<accession>A0ABP7IPH5</accession>
<sequence>MSEHYGVSGRCGGYCAGMHQTTSVWLDRPRASYPALSGTPTYDVVVVGGGLTGLLTGLLLARSGQSTAVLEGRYVGAGASGNTTGKVSLLQGTKLSRMLSSNPPSVVRDYVTANQEGQAWLARFAKDHGVPVQERPAYTYATTRIGELRARAELTAAQVAGLDATWETETELPFEVRGAVRLADQLQLDAMHLLDAIAAAFIAEGGVLHERSRVVDLRRSGDGTRVVTREASATAGAVVLATNQPILLRHGFFARLKAERSYAAALRSSWTPHGMHLSSDPVAHSIRSLPVPGGDELLLVGGHGHPTGRSRATDRKLADLVGWARSTFPATELTHTWSAQDQRSMSTLPYVGPAFPGDERLFVATGFDKWGFTNAPAAALLLAKTILGPAADAELPGWRRAFSTWTPREVASSWRGLFYNAEVGAQLAGGYVRNGPRRPVAHSEVDGVEHDVSKVCPHLGGILRWNEAARSWDCPLHGSRFAPDGEVLDGPAVCGLKDVRPS</sequence>
<gene>
    <name evidence="6" type="ORF">GCM10022242_26440</name>
</gene>
<organism evidence="6 7">
    <name type="scientific">Nocardioides panacisoli</name>
    <dbReference type="NCBI Taxonomy" id="627624"/>
    <lineage>
        <taxon>Bacteria</taxon>
        <taxon>Bacillati</taxon>
        <taxon>Actinomycetota</taxon>
        <taxon>Actinomycetes</taxon>
        <taxon>Propionibacteriales</taxon>
        <taxon>Nocardioidaceae</taxon>
        <taxon>Nocardioides</taxon>
    </lineage>
</organism>
<evidence type="ECO:0000256" key="1">
    <source>
        <dbReference type="ARBA" id="ARBA00022714"/>
    </source>
</evidence>
<dbReference type="InterPro" id="IPR017941">
    <property type="entry name" value="Rieske_2Fe-2S"/>
</dbReference>
<dbReference type="InterPro" id="IPR036922">
    <property type="entry name" value="Rieske_2Fe-2S_sf"/>
</dbReference>
<keyword evidence="7" id="KW-1185">Reference proteome</keyword>
<dbReference type="Pfam" id="PF01266">
    <property type="entry name" value="DAO"/>
    <property type="match status" value="1"/>
</dbReference>
<dbReference type="EMBL" id="BAABAH010000009">
    <property type="protein sequence ID" value="GAA3823692.1"/>
    <property type="molecule type" value="Genomic_DNA"/>
</dbReference>
<dbReference type="Pfam" id="PF00355">
    <property type="entry name" value="Rieske"/>
    <property type="match status" value="1"/>
</dbReference>
<feature type="domain" description="Rieske" evidence="5">
    <location>
        <begin position="419"/>
        <end position="502"/>
    </location>
</feature>
<dbReference type="PANTHER" id="PTHR13847">
    <property type="entry name" value="SARCOSINE DEHYDROGENASE-RELATED"/>
    <property type="match status" value="1"/>
</dbReference>
<dbReference type="SUPFAM" id="SSF51905">
    <property type="entry name" value="FAD/NAD(P)-binding domain"/>
    <property type="match status" value="1"/>
</dbReference>
<keyword evidence="2" id="KW-0479">Metal-binding</keyword>
<dbReference type="Gene3D" id="2.102.10.10">
    <property type="entry name" value="Rieske [2Fe-2S] iron-sulphur domain"/>
    <property type="match status" value="1"/>
</dbReference>
<protein>
    <submittedName>
        <fullName evidence="6">FAD-dependent oxidoreductase</fullName>
    </submittedName>
</protein>